<dbReference type="OrthoDB" id="10306678at2759"/>
<keyword evidence="13" id="KW-1185">Reference proteome</keyword>
<dbReference type="Proteomes" id="UP000476176">
    <property type="component" value="Unassembled WGS sequence"/>
</dbReference>
<comment type="caution">
    <text evidence="3">The sequence shown here is derived from an EMBL/GenBank/DDBJ whole genome shotgun (WGS) entry which is preliminary data.</text>
</comment>
<organism evidence="3 18">
    <name type="scientific">Phytophthora fragariae</name>
    <dbReference type="NCBI Taxonomy" id="53985"/>
    <lineage>
        <taxon>Eukaryota</taxon>
        <taxon>Sar</taxon>
        <taxon>Stramenopiles</taxon>
        <taxon>Oomycota</taxon>
        <taxon>Peronosporomycetes</taxon>
        <taxon>Peronosporales</taxon>
        <taxon>Peronosporaceae</taxon>
        <taxon>Phytophthora</taxon>
    </lineage>
</organism>
<evidence type="ECO:0000313" key="7">
    <source>
        <dbReference type="EMBL" id="KAE9192825.1"/>
    </source>
</evidence>
<evidence type="ECO:0000313" key="17">
    <source>
        <dbReference type="Proteomes" id="UP000441208"/>
    </source>
</evidence>
<evidence type="ECO:0000313" key="18">
    <source>
        <dbReference type="Proteomes" id="UP000460718"/>
    </source>
</evidence>
<evidence type="ECO:0000313" key="6">
    <source>
        <dbReference type="EMBL" id="KAE9154478.1"/>
    </source>
</evidence>
<dbReference type="EMBL" id="QXGE01000041">
    <property type="protein sequence ID" value="KAE9327998.1"/>
    <property type="molecule type" value="Genomic_DNA"/>
</dbReference>
<dbReference type="Proteomes" id="UP000440732">
    <property type="component" value="Unassembled WGS sequence"/>
</dbReference>
<evidence type="ECO:0000313" key="4">
    <source>
        <dbReference type="EMBL" id="KAE9101140.1"/>
    </source>
</evidence>
<protein>
    <submittedName>
        <fullName evidence="3">Uncharacterized protein</fullName>
    </submittedName>
</protein>
<sequence>MAAVEAVEMVQRCRLWVVAVLLLSWVSGVVAITWSERGALKLLYWVTDGQRWAAQWGIQNEHSYPLCDKFETSR</sequence>
<keyword evidence="1" id="KW-0812">Transmembrane</keyword>
<evidence type="ECO:0000313" key="14">
    <source>
        <dbReference type="Proteomes" id="UP000437068"/>
    </source>
</evidence>
<dbReference type="Proteomes" id="UP000433483">
    <property type="component" value="Unassembled WGS sequence"/>
</dbReference>
<dbReference type="Proteomes" id="UP000440367">
    <property type="component" value="Unassembled WGS sequence"/>
</dbReference>
<evidence type="ECO:0000313" key="12">
    <source>
        <dbReference type="Proteomes" id="UP000429523"/>
    </source>
</evidence>
<dbReference type="AlphaFoldDB" id="A0A6A3JFX8"/>
<dbReference type="EMBL" id="QXFY01000380">
    <property type="protein sequence ID" value="KAE9346121.1"/>
    <property type="molecule type" value="Genomic_DNA"/>
</dbReference>
<reference evidence="18 19" key="1">
    <citation type="submission" date="2018-09" db="EMBL/GenBank/DDBJ databases">
        <title>Genomic investigation of the strawberry pathogen Phytophthora fragariae indicates pathogenicity is determined by transcriptional variation in three key races.</title>
        <authorList>
            <person name="Adams T.M."/>
            <person name="Armitage A.D."/>
            <person name="Sobczyk M.K."/>
            <person name="Bates H.J."/>
            <person name="Dunwell J.M."/>
            <person name="Nellist C.F."/>
            <person name="Harrison R.J."/>
        </authorList>
    </citation>
    <scope>NUCLEOTIDE SEQUENCE [LARGE SCALE GENOMIC DNA]</scope>
    <source>
        <strain evidence="10 14">A4</strain>
        <strain evidence="8 15">BC-1</strain>
        <strain evidence="9 19">BC-23</strain>
        <strain evidence="7 13">NOV-27</strain>
        <strain evidence="6 16">NOV-5</strain>
        <strain evidence="4 17">NOV-71</strain>
        <strain evidence="11 20">NOV-77</strain>
        <strain evidence="2 12">NOV-9</strain>
        <strain evidence="5 21">ONT-3</strain>
        <strain evidence="3 18">SCRP245</strain>
    </source>
</reference>
<evidence type="ECO:0000313" key="2">
    <source>
        <dbReference type="EMBL" id="KAE8948474.1"/>
    </source>
</evidence>
<evidence type="ECO:0000313" key="21">
    <source>
        <dbReference type="Proteomes" id="UP000488956"/>
    </source>
</evidence>
<dbReference type="EMBL" id="QXGA01000037">
    <property type="protein sequence ID" value="KAE9154478.1"/>
    <property type="molecule type" value="Genomic_DNA"/>
</dbReference>
<dbReference type="EMBL" id="QXGC01000038">
    <property type="protein sequence ID" value="KAE9253382.1"/>
    <property type="molecule type" value="Genomic_DNA"/>
</dbReference>
<evidence type="ECO:0000256" key="1">
    <source>
        <dbReference type="SAM" id="Phobius"/>
    </source>
</evidence>
<evidence type="ECO:0000313" key="19">
    <source>
        <dbReference type="Proteomes" id="UP000476176"/>
    </source>
</evidence>
<evidence type="ECO:0000313" key="20">
    <source>
        <dbReference type="Proteomes" id="UP000486351"/>
    </source>
</evidence>
<dbReference type="EMBL" id="QXGB01001322">
    <property type="protein sequence ID" value="KAE9192825.1"/>
    <property type="molecule type" value="Genomic_DNA"/>
</dbReference>
<evidence type="ECO:0000313" key="15">
    <source>
        <dbReference type="Proteomes" id="UP000440367"/>
    </source>
</evidence>
<keyword evidence="1" id="KW-0472">Membrane</keyword>
<dbReference type="EMBL" id="QXGD01000655">
    <property type="protein sequence ID" value="KAE9229975.1"/>
    <property type="molecule type" value="Genomic_DNA"/>
</dbReference>
<evidence type="ECO:0000313" key="13">
    <source>
        <dbReference type="Proteomes" id="UP000433483"/>
    </source>
</evidence>
<dbReference type="Proteomes" id="UP000488956">
    <property type="component" value="Unassembled WGS sequence"/>
</dbReference>
<dbReference type="Proteomes" id="UP000429523">
    <property type="component" value="Unassembled WGS sequence"/>
</dbReference>
<dbReference type="Proteomes" id="UP000437068">
    <property type="component" value="Unassembled WGS sequence"/>
</dbReference>
<evidence type="ECO:0000313" key="9">
    <source>
        <dbReference type="EMBL" id="KAE9253382.1"/>
    </source>
</evidence>
<gene>
    <name evidence="10" type="ORF">PF001_g1652</name>
    <name evidence="8" type="ORF">PF002_g13157</name>
    <name evidence="9" type="ORF">PF004_g1516</name>
    <name evidence="7" type="ORF">PF005_g18315</name>
    <name evidence="6" type="ORF">PF006_g1459</name>
    <name evidence="4" type="ORF">PF007_g15266</name>
    <name evidence="11" type="ORF">PF008_g8446</name>
    <name evidence="2" type="ORF">PF009_g1955</name>
    <name evidence="5" type="ORF">PF010_g12644</name>
    <name evidence="3" type="ORF">PF011_g16877</name>
</gene>
<dbReference type="EMBL" id="QXFZ01000925">
    <property type="protein sequence ID" value="KAE9101140.1"/>
    <property type="molecule type" value="Genomic_DNA"/>
</dbReference>
<dbReference type="EMBL" id="QXGF01000049">
    <property type="protein sequence ID" value="KAE8948474.1"/>
    <property type="molecule type" value="Genomic_DNA"/>
</dbReference>
<evidence type="ECO:0000313" key="8">
    <source>
        <dbReference type="EMBL" id="KAE9229975.1"/>
    </source>
</evidence>
<evidence type="ECO:0000313" key="16">
    <source>
        <dbReference type="Proteomes" id="UP000440732"/>
    </source>
</evidence>
<dbReference type="Proteomes" id="UP000441208">
    <property type="component" value="Unassembled WGS sequence"/>
</dbReference>
<evidence type="ECO:0000313" key="11">
    <source>
        <dbReference type="EMBL" id="KAE9346121.1"/>
    </source>
</evidence>
<dbReference type="EMBL" id="QXFX01000711">
    <property type="protein sequence ID" value="KAE9106401.1"/>
    <property type="molecule type" value="Genomic_DNA"/>
</dbReference>
<evidence type="ECO:0000313" key="5">
    <source>
        <dbReference type="EMBL" id="KAE9106401.1"/>
    </source>
</evidence>
<name>A0A6A3JFX8_9STRA</name>
<keyword evidence="1" id="KW-1133">Transmembrane helix</keyword>
<evidence type="ECO:0000313" key="10">
    <source>
        <dbReference type="EMBL" id="KAE9327998.1"/>
    </source>
</evidence>
<proteinExistence type="predicted"/>
<dbReference type="EMBL" id="QXFW01001239">
    <property type="protein sequence ID" value="KAE8994076.1"/>
    <property type="molecule type" value="Genomic_DNA"/>
</dbReference>
<dbReference type="Proteomes" id="UP000460718">
    <property type="component" value="Unassembled WGS sequence"/>
</dbReference>
<accession>A0A6A3JFX8</accession>
<feature type="transmembrane region" description="Helical" evidence="1">
    <location>
        <begin position="15"/>
        <end position="34"/>
    </location>
</feature>
<dbReference type="Proteomes" id="UP000486351">
    <property type="component" value="Unassembled WGS sequence"/>
</dbReference>
<evidence type="ECO:0000313" key="3">
    <source>
        <dbReference type="EMBL" id="KAE8994076.1"/>
    </source>
</evidence>